<dbReference type="InterPro" id="IPR036714">
    <property type="entry name" value="SDH_sf"/>
</dbReference>
<evidence type="ECO:0000313" key="6">
    <source>
        <dbReference type="EMBL" id="KTD21155.1"/>
    </source>
</evidence>
<dbReference type="Pfam" id="PF03937">
    <property type="entry name" value="Sdh5"/>
    <property type="match status" value="1"/>
</dbReference>
<protein>
    <recommendedName>
        <fullName evidence="3">FAD assembly factor SdhE</fullName>
    </recommendedName>
</protein>
<comment type="caution">
    <text evidence="6">The sequence shown here is derived from an EMBL/GenBank/DDBJ whole genome shotgun (WGS) entry which is preliminary data.</text>
</comment>
<dbReference type="EMBL" id="LNYK01000016">
    <property type="protein sequence ID" value="KTD21155.1"/>
    <property type="molecule type" value="Genomic_DNA"/>
</dbReference>
<evidence type="ECO:0000256" key="1">
    <source>
        <dbReference type="ARBA" id="ARBA00004496"/>
    </source>
</evidence>
<evidence type="ECO:0000313" key="7">
    <source>
        <dbReference type="Proteomes" id="UP000054997"/>
    </source>
</evidence>
<keyword evidence="5" id="KW-0143">Chaperone</keyword>
<sequence length="86" mass="10226">MNSMISPQHKAKIKWHCRRGMLELDLLLNQFLTRYFDDLTEEQVGSFEQLLEFSDPELYAVLLGNKQPEDRSLKEIVKLIKFHHHS</sequence>
<dbReference type="GO" id="GO:0006105">
    <property type="term" value="P:succinate metabolic process"/>
    <property type="evidence" value="ECO:0007669"/>
    <property type="project" value="TreeGrafter"/>
</dbReference>
<dbReference type="SUPFAM" id="SSF109910">
    <property type="entry name" value="YgfY-like"/>
    <property type="match status" value="1"/>
</dbReference>
<dbReference type="Proteomes" id="UP000054997">
    <property type="component" value="Unassembled WGS sequence"/>
</dbReference>
<dbReference type="STRING" id="45068.Llon_1253"/>
<gene>
    <name evidence="6" type="primary">cptB</name>
    <name evidence="6" type="ORF">Llon_1253</name>
</gene>
<comment type="similarity">
    <text evidence="2">Belongs to the SdhE FAD assembly factor family.</text>
</comment>
<evidence type="ECO:0000256" key="5">
    <source>
        <dbReference type="ARBA" id="ARBA00023186"/>
    </source>
</evidence>
<dbReference type="Gene3D" id="1.10.150.250">
    <property type="entry name" value="Flavinator of succinate dehydrogenase"/>
    <property type="match status" value="1"/>
</dbReference>
<keyword evidence="4" id="KW-0963">Cytoplasm</keyword>
<dbReference type="InterPro" id="IPR005631">
    <property type="entry name" value="SDH"/>
</dbReference>
<dbReference type="GO" id="GO:0005737">
    <property type="term" value="C:cytoplasm"/>
    <property type="evidence" value="ECO:0007669"/>
    <property type="project" value="UniProtKB-SubCell"/>
</dbReference>
<accession>A0A0W0VM98</accession>
<evidence type="ECO:0000256" key="3">
    <source>
        <dbReference type="ARBA" id="ARBA00019418"/>
    </source>
</evidence>
<evidence type="ECO:0000256" key="2">
    <source>
        <dbReference type="ARBA" id="ARBA00008571"/>
    </source>
</evidence>
<organism evidence="6 7">
    <name type="scientific">Legionella londiniensis</name>
    <dbReference type="NCBI Taxonomy" id="45068"/>
    <lineage>
        <taxon>Bacteria</taxon>
        <taxon>Pseudomonadati</taxon>
        <taxon>Pseudomonadota</taxon>
        <taxon>Gammaproteobacteria</taxon>
        <taxon>Legionellales</taxon>
        <taxon>Legionellaceae</taxon>
        <taxon>Legionella</taxon>
    </lineage>
</organism>
<dbReference type="PANTHER" id="PTHR39585:SF1">
    <property type="entry name" value="FAD ASSEMBLY FACTOR SDHE"/>
    <property type="match status" value="1"/>
</dbReference>
<evidence type="ECO:0000256" key="4">
    <source>
        <dbReference type="ARBA" id="ARBA00022490"/>
    </source>
</evidence>
<keyword evidence="7" id="KW-1185">Reference proteome</keyword>
<proteinExistence type="inferred from homology"/>
<dbReference type="PANTHER" id="PTHR39585">
    <property type="entry name" value="FAD ASSEMBLY FACTOR SDHE"/>
    <property type="match status" value="1"/>
</dbReference>
<comment type="subcellular location">
    <subcellularLocation>
        <location evidence="1">Cytoplasm</location>
    </subcellularLocation>
</comment>
<dbReference type="InterPro" id="IPR050531">
    <property type="entry name" value="SdhE_FAD_assembly_factor"/>
</dbReference>
<reference evidence="6 7" key="1">
    <citation type="submission" date="2015-11" db="EMBL/GenBank/DDBJ databases">
        <title>Genomic analysis of 38 Legionella species identifies large and diverse effector repertoires.</title>
        <authorList>
            <person name="Burstein D."/>
            <person name="Amaro F."/>
            <person name="Zusman T."/>
            <person name="Lifshitz Z."/>
            <person name="Cohen O."/>
            <person name="Gilbert J.A."/>
            <person name="Pupko T."/>
            <person name="Shuman H.A."/>
            <person name="Segal G."/>
        </authorList>
    </citation>
    <scope>NUCLEOTIDE SEQUENCE [LARGE SCALE GENOMIC DNA]</scope>
    <source>
        <strain evidence="6 7">ATCC 49505</strain>
    </source>
</reference>
<name>A0A0W0VM98_9GAMM</name>
<dbReference type="AlphaFoldDB" id="A0A0W0VM98"/>